<dbReference type="PANTHER" id="PTHR36844:SF1">
    <property type="entry name" value="PROTEASE PRSW"/>
    <property type="match status" value="1"/>
</dbReference>
<comment type="caution">
    <text evidence="2">The sequence shown here is derived from an EMBL/GenBank/DDBJ whole genome shotgun (WGS) entry which is preliminary data.</text>
</comment>
<feature type="transmembrane region" description="Helical" evidence="1">
    <location>
        <begin position="306"/>
        <end position="329"/>
    </location>
</feature>
<feature type="transmembrane region" description="Helical" evidence="1">
    <location>
        <begin position="408"/>
        <end position="429"/>
    </location>
</feature>
<feature type="transmembrane region" description="Helical" evidence="1">
    <location>
        <begin position="378"/>
        <end position="396"/>
    </location>
</feature>
<accession>A0A8J3DJ72</accession>
<keyword evidence="1" id="KW-0812">Transmembrane</keyword>
<evidence type="ECO:0008006" key="4">
    <source>
        <dbReference type="Google" id="ProtNLM"/>
    </source>
</evidence>
<evidence type="ECO:0000256" key="1">
    <source>
        <dbReference type="SAM" id="Phobius"/>
    </source>
</evidence>
<dbReference type="GO" id="GO:0008233">
    <property type="term" value="F:peptidase activity"/>
    <property type="evidence" value="ECO:0007669"/>
    <property type="project" value="InterPro"/>
</dbReference>
<keyword evidence="3" id="KW-1185">Reference proteome</keyword>
<organism evidence="2 3">
    <name type="scientific">Cerasicoccus arenae</name>
    <dbReference type="NCBI Taxonomy" id="424488"/>
    <lineage>
        <taxon>Bacteria</taxon>
        <taxon>Pseudomonadati</taxon>
        <taxon>Verrucomicrobiota</taxon>
        <taxon>Opitutia</taxon>
        <taxon>Puniceicoccales</taxon>
        <taxon>Cerasicoccaceae</taxon>
        <taxon>Cerasicoccus</taxon>
    </lineage>
</organism>
<protein>
    <recommendedName>
        <fullName evidence="4">PrsW family intramembrane metalloprotease</fullName>
    </recommendedName>
</protein>
<feature type="transmembrane region" description="Helical" evidence="1">
    <location>
        <begin position="270"/>
        <end position="294"/>
    </location>
</feature>
<name>A0A8J3DJ72_9BACT</name>
<evidence type="ECO:0000313" key="2">
    <source>
        <dbReference type="EMBL" id="GHC09299.1"/>
    </source>
</evidence>
<feature type="transmembrane region" description="Helical" evidence="1">
    <location>
        <begin position="435"/>
        <end position="454"/>
    </location>
</feature>
<dbReference type="EMBL" id="BMXG01000021">
    <property type="protein sequence ID" value="GHC09299.1"/>
    <property type="molecule type" value="Genomic_DNA"/>
</dbReference>
<dbReference type="Proteomes" id="UP000642829">
    <property type="component" value="Unassembled WGS sequence"/>
</dbReference>
<feature type="transmembrane region" description="Helical" evidence="1">
    <location>
        <begin position="466"/>
        <end position="487"/>
    </location>
</feature>
<dbReference type="AlphaFoldDB" id="A0A8J3DJ72"/>
<gene>
    <name evidence="2" type="ORF">GCM10007047_28110</name>
</gene>
<sequence length="523" mass="59174">MPFMRNFFRKLPHQSYRGPFLWKTALMIIALGIGVGFAFHIIAPDEEALVLLDILKNPDDALDAINELTQTNESPFDEKLDEWAMASRRRMTDSLLDEVDQSSFTDQEKSIARMMLESIRGGSEPEPNLVKLAEDSPPVPNSNYALGAYWVAREYYFHAAKAFELEAAATDNESAREQAVDIYWFRQAYSDLIRLMDQPGYEELLTDDQSILLWQKAILEKNWSEIIKRTIIRQYTNLEWQIVLIALLAGFAWFAFLMHAARLWKSSSSITLCVVAVLLGMMSTTATLLMITLQEDFLGFSEKNDLIGGLLYCIAGIGLREEFLKLLFFTPLLPVLVRRKDPLLALIVAGCVGLGFAVEENMSYFHSSNAFDGPGRFLTANFFHISATALIGYALYRVFITKWQGLDYFASMFGMVVIAHGLYDAFIIVPELIPYSFFSMMIYVLLCFQMFQILDQIRPHKHQKISLSFVFTLSLSVVLAICLGWGVSLIGYAGIQIIGPDVVGLGIVVIMFFRAINEPITNY</sequence>
<reference evidence="2" key="2">
    <citation type="submission" date="2020-09" db="EMBL/GenBank/DDBJ databases">
        <authorList>
            <person name="Sun Q."/>
            <person name="Kim S."/>
        </authorList>
    </citation>
    <scope>NUCLEOTIDE SEQUENCE</scope>
    <source>
        <strain evidence="2">KCTC 12870</strain>
    </source>
</reference>
<feature type="transmembrane region" description="Helical" evidence="1">
    <location>
        <begin position="493"/>
        <end position="513"/>
    </location>
</feature>
<keyword evidence="1" id="KW-1133">Transmembrane helix</keyword>
<keyword evidence="1" id="KW-0472">Membrane</keyword>
<dbReference type="PANTHER" id="PTHR36844">
    <property type="entry name" value="PROTEASE PRSW"/>
    <property type="match status" value="1"/>
</dbReference>
<dbReference type="InterPro" id="IPR026898">
    <property type="entry name" value="PrsW"/>
</dbReference>
<feature type="transmembrane region" description="Helical" evidence="1">
    <location>
        <begin position="341"/>
        <end position="358"/>
    </location>
</feature>
<proteinExistence type="predicted"/>
<evidence type="ECO:0000313" key="3">
    <source>
        <dbReference type="Proteomes" id="UP000642829"/>
    </source>
</evidence>
<feature type="transmembrane region" description="Helical" evidence="1">
    <location>
        <begin position="238"/>
        <end position="258"/>
    </location>
</feature>
<feature type="transmembrane region" description="Helical" evidence="1">
    <location>
        <begin position="20"/>
        <end position="43"/>
    </location>
</feature>
<reference evidence="2" key="1">
    <citation type="journal article" date="2014" name="Int. J. Syst. Evol. Microbiol.">
        <title>Complete genome sequence of Corynebacterium casei LMG S-19264T (=DSM 44701T), isolated from a smear-ripened cheese.</title>
        <authorList>
            <consortium name="US DOE Joint Genome Institute (JGI-PGF)"/>
            <person name="Walter F."/>
            <person name="Albersmeier A."/>
            <person name="Kalinowski J."/>
            <person name="Ruckert C."/>
        </authorList>
    </citation>
    <scope>NUCLEOTIDE SEQUENCE</scope>
    <source>
        <strain evidence="2">KCTC 12870</strain>
    </source>
</reference>
<dbReference type="Pfam" id="PF13367">
    <property type="entry name" value="PrsW-protease"/>
    <property type="match status" value="1"/>
</dbReference>